<dbReference type="GO" id="GO:0005737">
    <property type="term" value="C:cytoplasm"/>
    <property type="evidence" value="ECO:0007669"/>
    <property type="project" value="TreeGrafter"/>
</dbReference>
<evidence type="ECO:0000256" key="4">
    <source>
        <dbReference type="ARBA" id="ARBA00012513"/>
    </source>
</evidence>
<dbReference type="Ensembl" id="ENSGMOT00000050544.1">
    <property type="protein sequence ID" value="ENSGMOP00000045129.1"/>
    <property type="gene ID" value="ENSGMOG00000007033.2"/>
</dbReference>
<evidence type="ECO:0000256" key="6">
    <source>
        <dbReference type="ARBA" id="ARBA00022527"/>
    </source>
</evidence>
<dbReference type="PROSITE" id="PS50011">
    <property type="entry name" value="PROTEIN_KINASE_DOM"/>
    <property type="match status" value="1"/>
</dbReference>
<dbReference type="SMART" id="SM00132">
    <property type="entry name" value="LIM"/>
    <property type="match status" value="1"/>
</dbReference>
<dbReference type="GO" id="GO:0005634">
    <property type="term" value="C:nucleus"/>
    <property type="evidence" value="ECO:0007669"/>
    <property type="project" value="UniProtKB-SubCell"/>
</dbReference>
<dbReference type="Pfam" id="PF00412">
    <property type="entry name" value="LIM"/>
    <property type="match status" value="1"/>
</dbReference>
<evidence type="ECO:0000256" key="5">
    <source>
        <dbReference type="ARBA" id="ARBA00022490"/>
    </source>
</evidence>
<keyword evidence="5" id="KW-0963">Cytoplasm</keyword>
<dbReference type="PROSITE" id="PS00107">
    <property type="entry name" value="PROTEIN_KINASE_ATP"/>
    <property type="match status" value="1"/>
</dbReference>
<keyword evidence="13 18" id="KW-0067">ATP-binding</keyword>
<keyword evidence="23" id="KW-1185">Reference proteome</keyword>
<evidence type="ECO:0000259" key="21">
    <source>
        <dbReference type="PROSITE" id="PS50106"/>
    </source>
</evidence>
<dbReference type="GO" id="GO:0046872">
    <property type="term" value="F:metal ion binding"/>
    <property type="evidence" value="ECO:0007669"/>
    <property type="project" value="UniProtKB-KW"/>
</dbReference>
<evidence type="ECO:0000256" key="18">
    <source>
        <dbReference type="PROSITE-ProRule" id="PRU10141"/>
    </source>
</evidence>
<accession>A0A8C5FL97</accession>
<reference evidence="22" key="2">
    <citation type="submission" date="2025-09" db="UniProtKB">
        <authorList>
            <consortium name="Ensembl"/>
        </authorList>
    </citation>
    <scope>IDENTIFICATION</scope>
</reference>
<dbReference type="Gene3D" id="2.30.42.10">
    <property type="match status" value="1"/>
</dbReference>
<proteinExistence type="inferred from homology"/>
<sequence length="598" mass="67400">SLLSSHCSYCCFVLCSQCGCVLLHWFYEREQQLFCKKHYWARFGEQCHGCKETFTTGLVMVAGEQRFHPECFTCRSCGALIGDGDSFTLVEHSQLYCGRCFTRGVVSSGTSSPSAPTRPPHMVALVSLPPHPEGRRGLTLAPTLTVPTSVSRLDPSLLSPDLLASVHVGDHVLELNGVPVCCPHLNPMGCVQDTFCTNWDTFYAIITVFATCEQNQLLFVLYGFTPSQLLVLLGRRSSSIDKCPSSSGSYLLFQRREMLRSESLRADPVDRAHRIFRPSDLLHGEVLGKGCFGQAVKVTHRETGEVMVMKELIRFDEDTQKTFLKEVKVMRCLDHPNVLRFIGLFYKDKRLNFVSEYIQGGTLRETIEKMDDHFPWSARVSFAKDIAAGMAYLHSMNVIHRDLNSHNCLVRENQRLVVADFGLARLVVGDRSQGREPPAGSGPGEGLTALRRPDRRKRYTVVGNPYWMAPEMIRGKSYDERVDIFSFGIIVCEIIGRVSADPDFLPRNRDFGLNVLGFLEQYHPSDCPPAFLPLAALCCDLEADTRPSFPRLEEWLDNLLMHLDIRLPLLSELEQHQRAFWDRHTPPQCSPDPPPASK</sequence>
<dbReference type="InterPro" id="IPR050940">
    <property type="entry name" value="Actin_reg-Ser/Thr_kinase"/>
</dbReference>
<protein>
    <recommendedName>
        <fullName evidence="4">non-specific serine/threonine protein kinase</fullName>
        <ecNumber evidence="4">2.7.11.1</ecNumber>
    </recommendedName>
</protein>
<evidence type="ECO:0000256" key="13">
    <source>
        <dbReference type="ARBA" id="ARBA00022840"/>
    </source>
</evidence>
<dbReference type="AlphaFoldDB" id="A0A8C5FL97"/>
<dbReference type="PANTHER" id="PTHR46485">
    <property type="entry name" value="LIM DOMAIN KINASE 1"/>
    <property type="match status" value="1"/>
</dbReference>
<dbReference type="GO" id="GO:0051496">
    <property type="term" value="P:positive regulation of stress fiber assembly"/>
    <property type="evidence" value="ECO:0007669"/>
    <property type="project" value="TreeGrafter"/>
</dbReference>
<keyword evidence="11" id="KW-0418">Kinase</keyword>
<evidence type="ECO:0000256" key="15">
    <source>
        <dbReference type="ARBA" id="ARBA00023212"/>
    </source>
</evidence>
<keyword evidence="8 17" id="KW-0479">Metal-binding</keyword>
<dbReference type="GO" id="GO:0005856">
    <property type="term" value="C:cytoskeleton"/>
    <property type="evidence" value="ECO:0007669"/>
    <property type="project" value="UniProtKB-SubCell"/>
</dbReference>
<evidence type="ECO:0000256" key="12">
    <source>
        <dbReference type="ARBA" id="ARBA00022833"/>
    </source>
</evidence>
<comment type="subcellular location">
    <subcellularLocation>
        <location evidence="2">Cytoplasm</location>
        <location evidence="2">Cytoskeleton</location>
    </subcellularLocation>
    <subcellularLocation>
        <location evidence="1">Nucleus</location>
    </subcellularLocation>
</comment>
<feature type="domain" description="PDZ" evidence="21">
    <location>
        <begin position="125"/>
        <end position="180"/>
    </location>
</feature>
<dbReference type="InterPro" id="IPR017441">
    <property type="entry name" value="Protein_kinase_ATP_BS"/>
</dbReference>
<keyword evidence="10 18" id="KW-0547">Nucleotide-binding</keyword>
<evidence type="ECO:0000259" key="20">
    <source>
        <dbReference type="PROSITE" id="PS50023"/>
    </source>
</evidence>
<keyword evidence="16" id="KW-0539">Nucleus</keyword>
<feature type="domain" description="Protein kinase" evidence="19">
    <location>
        <begin position="281"/>
        <end position="556"/>
    </location>
</feature>
<dbReference type="InterPro" id="IPR000719">
    <property type="entry name" value="Prot_kinase_dom"/>
</dbReference>
<dbReference type="InterPro" id="IPR011009">
    <property type="entry name" value="Kinase-like_dom_sf"/>
</dbReference>
<keyword evidence="6" id="KW-0723">Serine/threonine-protein kinase</keyword>
<evidence type="ECO:0000256" key="2">
    <source>
        <dbReference type="ARBA" id="ARBA00004245"/>
    </source>
</evidence>
<reference evidence="22" key="1">
    <citation type="submission" date="2025-08" db="UniProtKB">
        <authorList>
            <consortium name="Ensembl"/>
        </authorList>
    </citation>
    <scope>IDENTIFICATION</scope>
</reference>
<dbReference type="PANTHER" id="PTHR46485:SF7">
    <property type="entry name" value="LIM DOMAIN KINASE 1"/>
    <property type="match status" value="1"/>
</dbReference>
<dbReference type="InterPro" id="IPR036034">
    <property type="entry name" value="PDZ_sf"/>
</dbReference>
<evidence type="ECO:0000256" key="3">
    <source>
        <dbReference type="ARBA" id="ARBA00005843"/>
    </source>
</evidence>
<evidence type="ECO:0000256" key="10">
    <source>
        <dbReference type="ARBA" id="ARBA00022741"/>
    </source>
</evidence>
<dbReference type="GO" id="GO:0005524">
    <property type="term" value="F:ATP binding"/>
    <property type="evidence" value="ECO:0007669"/>
    <property type="project" value="UniProtKB-UniRule"/>
</dbReference>
<evidence type="ECO:0000256" key="14">
    <source>
        <dbReference type="ARBA" id="ARBA00023038"/>
    </source>
</evidence>
<dbReference type="SUPFAM" id="SSF56112">
    <property type="entry name" value="Protein kinase-like (PK-like)"/>
    <property type="match status" value="1"/>
</dbReference>
<dbReference type="GO" id="GO:0030036">
    <property type="term" value="P:actin cytoskeleton organization"/>
    <property type="evidence" value="ECO:0007669"/>
    <property type="project" value="TreeGrafter"/>
</dbReference>
<keyword evidence="7" id="KW-0808">Transferase</keyword>
<dbReference type="GO" id="GO:0004674">
    <property type="term" value="F:protein serine/threonine kinase activity"/>
    <property type="evidence" value="ECO:0007669"/>
    <property type="project" value="UniProtKB-KW"/>
</dbReference>
<evidence type="ECO:0000256" key="16">
    <source>
        <dbReference type="ARBA" id="ARBA00023242"/>
    </source>
</evidence>
<dbReference type="Proteomes" id="UP000694546">
    <property type="component" value="Chromosome 7"/>
</dbReference>
<dbReference type="Pfam" id="PF00069">
    <property type="entry name" value="Pkinase"/>
    <property type="match status" value="1"/>
</dbReference>
<keyword evidence="15" id="KW-0206">Cytoskeleton</keyword>
<evidence type="ECO:0000256" key="17">
    <source>
        <dbReference type="PROSITE-ProRule" id="PRU00125"/>
    </source>
</evidence>
<dbReference type="PROSITE" id="PS50106">
    <property type="entry name" value="PDZ"/>
    <property type="match status" value="1"/>
</dbReference>
<dbReference type="EC" id="2.7.11.1" evidence="4"/>
<dbReference type="InterPro" id="IPR001781">
    <property type="entry name" value="Znf_LIM"/>
</dbReference>
<keyword evidence="12 17" id="KW-0862">Zinc</keyword>
<dbReference type="PROSITE" id="PS00478">
    <property type="entry name" value="LIM_DOMAIN_1"/>
    <property type="match status" value="1"/>
</dbReference>
<dbReference type="Gene3D" id="3.30.200.20">
    <property type="entry name" value="Phosphorylase Kinase, domain 1"/>
    <property type="match status" value="1"/>
</dbReference>
<keyword evidence="9" id="KW-0677">Repeat</keyword>
<keyword evidence="14 17" id="KW-0440">LIM domain</keyword>
<dbReference type="GO" id="GO:0043005">
    <property type="term" value="C:neuron projection"/>
    <property type="evidence" value="ECO:0007669"/>
    <property type="project" value="TreeGrafter"/>
</dbReference>
<dbReference type="Gene3D" id="1.10.510.10">
    <property type="entry name" value="Transferase(Phosphotransferase) domain 1"/>
    <property type="match status" value="1"/>
</dbReference>
<evidence type="ECO:0000313" key="22">
    <source>
        <dbReference type="Ensembl" id="ENSGMOP00000045129.1"/>
    </source>
</evidence>
<evidence type="ECO:0000256" key="8">
    <source>
        <dbReference type="ARBA" id="ARBA00022723"/>
    </source>
</evidence>
<evidence type="ECO:0000256" key="11">
    <source>
        <dbReference type="ARBA" id="ARBA00022777"/>
    </source>
</evidence>
<feature type="domain" description="LIM zinc-binding" evidence="20">
    <location>
        <begin position="45"/>
        <end position="107"/>
    </location>
</feature>
<evidence type="ECO:0000256" key="7">
    <source>
        <dbReference type="ARBA" id="ARBA00022679"/>
    </source>
</evidence>
<comment type="similarity">
    <text evidence="3">Belongs to the protein kinase superfamily. TKL Ser/Thr protein kinase family.</text>
</comment>
<evidence type="ECO:0000256" key="9">
    <source>
        <dbReference type="ARBA" id="ARBA00022737"/>
    </source>
</evidence>
<evidence type="ECO:0000259" key="19">
    <source>
        <dbReference type="PROSITE" id="PS50011"/>
    </source>
</evidence>
<feature type="binding site" evidence="18">
    <location>
        <position position="310"/>
    </location>
    <ligand>
        <name>ATP</name>
        <dbReference type="ChEBI" id="CHEBI:30616"/>
    </ligand>
</feature>
<name>A0A8C5FL97_GADMO</name>
<organism evidence="22 23">
    <name type="scientific">Gadus morhua</name>
    <name type="common">Atlantic cod</name>
    <dbReference type="NCBI Taxonomy" id="8049"/>
    <lineage>
        <taxon>Eukaryota</taxon>
        <taxon>Metazoa</taxon>
        <taxon>Chordata</taxon>
        <taxon>Craniata</taxon>
        <taxon>Vertebrata</taxon>
        <taxon>Euteleostomi</taxon>
        <taxon>Actinopterygii</taxon>
        <taxon>Neopterygii</taxon>
        <taxon>Teleostei</taxon>
        <taxon>Neoteleostei</taxon>
        <taxon>Acanthomorphata</taxon>
        <taxon>Zeiogadaria</taxon>
        <taxon>Gadariae</taxon>
        <taxon>Gadiformes</taxon>
        <taxon>Gadoidei</taxon>
        <taxon>Gadidae</taxon>
        <taxon>Gadus</taxon>
    </lineage>
</organism>
<dbReference type="GeneTree" id="ENSGT00940000156345"/>
<dbReference type="InterPro" id="IPR001478">
    <property type="entry name" value="PDZ"/>
</dbReference>
<dbReference type="Gene3D" id="2.10.110.10">
    <property type="entry name" value="Cysteine Rich Protein"/>
    <property type="match status" value="1"/>
</dbReference>
<dbReference type="PROSITE" id="PS50023">
    <property type="entry name" value="LIM_DOMAIN_2"/>
    <property type="match status" value="1"/>
</dbReference>
<dbReference type="SUPFAM" id="SSF57716">
    <property type="entry name" value="Glucocorticoid receptor-like (DNA-binding domain)"/>
    <property type="match status" value="2"/>
</dbReference>
<evidence type="ECO:0000256" key="1">
    <source>
        <dbReference type="ARBA" id="ARBA00004123"/>
    </source>
</evidence>
<evidence type="ECO:0000313" key="23">
    <source>
        <dbReference type="Proteomes" id="UP000694546"/>
    </source>
</evidence>